<dbReference type="SUPFAM" id="SSF52833">
    <property type="entry name" value="Thioredoxin-like"/>
    <property type="match status" value="1"/>
</dbReference>
<comment type="caution">
    <text evidence="1">The sequence shown here is derived from an EMBL/GenBank/DDBJ whole genome shotgun (WGS) entry which is preliminary data.</text>
</comment>
<dbReference type="HOGENOM" id="CLU_035338_1_1_1"/>
<dbReference type="InterPro" id="IPR032801">
    <property type="entry name" value="PXL2A/B/C"/>
</dbReference>
<protein>
    <submittedName>
        <fullName evidence="1">Uncharacterized protein</fullName>
    </submittedName>
</protein>
<dbReference type="PANTHER" id="PTHR28630">
    <property type="match status" value="1"/>
</dbReference>
<name>A0A060SGH1_PYCCI</name>
<dbReference type="Gene3D" id="3.40.30.10">
    <property type="entry name" value="Glutaredoxin"/>
    <property type="match status" value="1"/>
</dbReference>
<accession>A0A060SGH1</accession>
<dbReference type="PANTHER" id="PTHR28630:SF3">
    <property type="entry name" value="PEROXIREDOXIN-LIKE 2C"/>
    <property type="match status" value="1"/>
</dbReference>
<sequence length="208" mass="22962">MASEPHTALPSAETIGKAAALKVYDQLGNEVTFGSLIQDQKTIVVFIRAFSLSSSRLNGHRRGSNAPDFLDAGHFFCGQYVMQLASVRKEPLEQANARLVVIGCGDWKLIKTYCETTGYSYAMYADPSRSLYTTFGLVESLERTPAGEQKRSYLGKSFLGNVVKSIWEGPLKHPQFVGKQGNISQLGGDFIFGPGERKRSFQYLHLPS</sequence>
<dbReference type="OMA" id="HTFKSIY"/>
<dbReference type="AlphaFoldDB" id="A0A060SGH1"/>
<dbReference type="EMBL" id="CCBP010000122">
    <property type="protein sequence ID" value="CDO73617.1"/>
    <property type="molecule type" value="Genomic_DNA"/>
</dbReference>
<evidence type="ECO:0000313" key="2">
    <source>
        <dbReference type="Proteomes" id="UP000029665"/>
    </source>
</evidence>
<dbReference type="CDD" id="cd02970">
    <property type="entry name" value="PRX_like2"/>
    <property type="match status" value="1"/>
</dbReference>
<dbReference type="Proteomes" id="UP000029665">
    <property type="component" value="Unassembled WGS sequence"/>
</dbReference>
<dbReference type="STRING" id="5643.A0A060SGH1"/>
<reference evidence="1" key="1">
    <citation type="submission" date="2014-01" db="EMBL/GenBank/DDBJ databases">
        <title>The genome of the white-rot fungus Pycnoporus cinnabarinus: a basidiomycete model with a versatile arsenal for lignocellulosic biomass breakdown.</title>
        <authorList>
            <person name="Levasseur A."/>
            <person name="Lomascolo A."/>
            <person name="Ruiz-Duenas F.J."/>
            <person name="Uzan E."/>
            <person name="Piumi F."/>
            <person name="Kues U."/>
            <person name="Ram A.F.J."/>
            <person name="Murat C."/>
            <person name="Haon M."/>
            <person name="Benoit I."/>
            <person name="Arfi Y."/>
            <person name="Chevret D."/>
            <person name="Drula E."/>
            <person name="Kwon M.J."/>
            <person name="Gouret P."/>
            <person name="Lesage-Meessen L."/>
            <person name="Lombard V."/>
            <person name="Mariette J."/>
            <person name="Noirot C."/>
            <person name="Park J."/>
            <person name="Patyshakuliyeva A."/>
            <person name="Wieneger R.A.B."/>
            <person name="Wosten H.A.B."/>
            <person name="Martin F."/>
            <person name="Coutinho P.M."/>
            <person name="de Vries R."/>
            <person name="Martinez A.T."/>
            <person name="Klopp C."/>
            <person name="Pontarotti P."/>
            <person name="Henrissat B."/>
            <person name="Record E."/>
        </authorList>
    </citation>
    <scope>NUCLEOTIDE SEQUENCE [LARGE SCALE GENOMIC DNA]</scope>
    <source>
        <strain evidence="1">BRFM137</strain>
    </source>
</reference>
<evidence type="ECO:0000313" key="1">
    <source>
        <dbReference type="EMBL" id="CDO73617.1"/>
    </source>
</evidence>
<organism evidence="1 2">
    <name type="scientific">Pycnoporus cinnabarinus</name>
    <name type="common">Cinnabar-red polypore</name>
    <name type="synonym">Trametes cinnabarina</name>
    <dbReference type="NCBI Taxonomy" id="5643"/>
    <lineage>
        <taxon>Eukaryota</taxon>
        <taxon>Fungi</taxon>
        <taxon>Dikarya</taxon>
        <taxon>Basidiomycota</taxon>
        <taxon>Agaricomycotina</taxon>
        <taxon>Agaricomycetes</taxon>
        <taxon>Polyporales</taxon>
        <taxon>Polyporaceae</taxon>
        <taxon>Trametes</taxon>
    </lineage>
</organism>
<dbReference type="InterPro" id="IPR036249">
    <property type="entry name" value="Thioredoxin-like_sf"/>
</dbReference>
<dbReference type="Pfam" id="PF13911">
    <property type="entry name" value="AhpC-TSA_2"/>
    <property type="match status" value="1"/>
</dbReference>
<dbReference type="OrthoDB" id="40334at2759"/>
<keyword evidence="2" id="KW-1185">Reference proteome</keyword>
<gene>
    <name evidence="1" type="ORF">BN946_scf185014.g87</name>
</gene>
<proteinExistence type="predicted"/>